<proteinExistence type="predicted"/>
<reference evidence="2 3" key="1">
    <citation type="submission" date="2014-07" db="EMBL/GenBank/DDBJ databases">
        <title>Tepidicaulis marinum gen. nov., sp. nov., a novel marine bacterium denitrifying nitrate to nitrous oxide strictly under microaerobic conditions.</title>
        <authorList>
            <person name="Takeuchi M."/>
            <person name="Yamagishi T."/>
            <person name="Kamagata Y."/>
            <person name="Oshima K."/>
            <person name="Hattori M."/>
            <person name="Katayama T."/>
            <person name="Hanada S."/>
            <person name="Tamaki H."/>
            <person name="Marumo K."/>
            <person name="Maeda H."/>
            <person name="Nedachi M."/>
            <person name="Iwasaki W."/>
            <person name="Suwa Y."/>
            <person name="Sakata S."/>
        </authorList>
    </citation>
    <scope>NUCLEOTIDE SEQUENCE [LARGE SCALE GENOMIC DNA]</scope>
    <source>
        <strain evidence="2 3">MA2</strain>
    </source>
</reference>
<dbReference type="Proteomes" id="UP000028702">
    <property type="component" value="Unassembled WGS sequence"/>
</dbReference>
<comment type="caution">
    <text evidence="2">The sequence shown here is derived from an EMBL/GenBank/DDBJ whole genome shotgun (WGS) entry which is preliminary data.</text>
</comment>
<keyword evidence="3" id="KW-1185">Reference proteome</keyword>
<dbReference type="SMART" id="SM00530">
    <property type="entry name" value="HTH_XRE"/>
    <property type="match status" value="1"/>
</dbReference>
<dbReference type="InterPro" id="IPR010982">
    <property type="entry name" value="Lambda_DNA-bd_dom_sf"/>
</dbReference>
<organism evidence="2 3">
    <name type="scientific">Tepidicaulis marinus</name>
    <dbReference type="NCBI Taxonomy" id="1333998"/>
    <lineage>
        <taxon>Bacteria</taxon>
        <taxon>Pseudomonadati</taxon>
        <taxon>Pseudomonadota</taxon>
        <taxon>Alphaproteobacteria</taxon>
        <taxon>Hyphomicrobiales</taxon>
        <taxon>Parvibaculaceae</taxon>
        <taxon>Tepidicaulis</taxon>
    </lineage>
</organism>
<dbReference type="GO" id="GO:0003677">
    <property type="term" value="F:DNA binding"/>
    <property type="evidence" value="ECO:0007669"/>
    <property type="project" value="InterPro"/>
</dbReference>
<evidence type="ECO:0000313" key="2">
    <source>
        <dbReference type="EMBL" id="GAK45108.1"/>
    </source>
</evidence>
<dbReference type="CDD" id="cd00093">
    <property type="entry name" value="HTH_XRE"/>
    <property type="match status" value="1"/>
</dbReference>
<dbReference type="eggNOG" id="COG1396">
    <property type="taxonomic scope" value="Bacteria"/>
</dbReference>
<gene>
    <name evidence="2" type="ORF">M2A_1607</name>
</gene>
<dbReference type="Pfam" id="PF01381">
    <property type="entry name" value="HTH_3"/>
    <property type="match status" value="1"/>
</dbReference>
<dbReference type="EMBL" id="BBIO01000007">
    <property type="protein sequence ID" value="GAK45108.1"/>
    <property type="molecule type" value="Genomic_DNA"/>
</dbReference>
<dbReference type="PROSITE" id="PS50943">
    <property type="entry name" value="HTH_CROC1"/>
    <property type="match status" value="1"/>
</dbReference>
<name>A0A081BAP0_9HYPH</name>
<feature type="domain" description="HTH cro/C1-type" evidence="1">
    <location>
        <begin position="72"/>
        <end position="126"/>
    </location>
</feature>
<sequence length="257" mass="28404">MTKKKDSPQIIQGPDGTPAYAVLPIGDYKRLKQLAADAEDLRAARSALEENFRADLVPAHIVHRIARGENPVRVWREHRGHKAVELARAAGISPAYLSEIETGKKDGTFRTMTAIAACLDVSLDDLAPVMDEDERAEREHAQRINRVRAQIRLIEQLVTGSADFSTGAVRQAAESLAGEARQLMDEDEELRPWLGEVLRGVDEIRALIEKAEGNIIETAQNARLDLERVVALDSFKQPPKAAQRRIIPAPAQMNAAE</sequence>
<accession>A0A081BAP0</accession>
<dbReference type="InterPro" id="IPR001387">
    <property type="entry name" value="Cro/C1-type_HTH"/>
</dbReference>
<dbReference type="AlphaFoldDB" id="A0A081BAP0"/>
<dbReference type="Gene3D" id="1.10.260.40">
    <property type="entry name" value="lambda repressor-like DNA-binding domains"/>
    <property type="match status" value="1"/>
</dbReference>
<protein>
    <submittedName>
        <fullName evidence="2">XRE family transcriptional regulator</fullName>
    </submittedName>
</protein>
<evidence type="ECO:0000259" key="1">
    <source>
        <dbReference type="PROSITE" id="PS50943"/>
    </source>
</evidence>
<dbReference type="SUPFAM" id="SSF47413">
    <property type="entry name" value="lambda repressor-like DNA-binding domains"/>
    <property type="match status" value="1"/>
</dbReference>
<evidence type="ECO:0000313" key="3">
    <source>
        <dbReference type="Proteomes" id="UP000028702"/>
    </source>
</evidence>
<dbReference type="STRING" id="1333998.M2A_1607"/>
<dbReference type="RefSeq" id="WP_081875484.1">
    <property type="nucleotide sequence ID" value="NZ_BBIO01000007.1"/>
</dbReference>